<name>A0AA91PD07_9MYCO</name>
<dbReference type="Pfam" id="PF14527">
    <property type="entry name" value="LAGLIDADG_WhiA"/>
    <property type="match status" value="1"/>
</dbReference>
<evidence type="ECO:0000256" key="1">
    <source>
        <dbReference type="ARBA" id="ARBA00022618"/>
    </source>
</evidence>
<dbReference type="Pfam" id="PF02650">
    <property type="entry name" value="HTH_WhiA"/>
    <property type="match status" value="1"/>
</dbReference>
<keyword evidence="8" id="KW-1185">Reference proteome</keyword>
<dbReference type="Pfam" id="PF10298">
    <property type="entry name" value="WhiA_N"/>
    <property type="match status" value="1"/>
</dbReference>
<dbReference type="PANTHER" id="PTHR37307">
    <property type="entry name" value="CELL DIVISION PROTEIN WHIA-RELATED"/>
    <property type="match status" value="1"/>
</dbReference>
<sequence>MSMTAELRDELLKVAPGPQSCRRAQVACALRMCAEIRVSRGGLKIIAELPTASSARMLRRELRELFGVDSVTVGSRSTSYLGGSFILIVDAEQGGARLAKEAGLIDRYGDMVWGLPTSSLAWTPGEVAAALRGAFIVAGAVSGPVNGRTFELKCPSPEVAHALASFARRSGVTMIVRELRGVARLTVRDTDHIGTLIAMMGANDGRMVWERHSARQATIMRAQLAQANQCRAVRAAATTANRIAEALEILGADAPEHLAATGQLRVAKRRASLEELGRMSDPPLSKDAVAGRLRRLLALADKHQGPKPHLVSAS</sequence>
<dbReference type="GO" id="GO:0051301">
    <property type="term" value="P:cell division"/>
    <property type="evidence" value="ECO:0007669"/>
    <property type="project" value="UniProtKB-KW"/>
</dbReference>
<dbReference type="GO" id="GO:0003677">
    <property type="term" value="F:DNA binding"/>
    <property type="evidence" value="ECO:0007669"/>
    <property type="project" value="UniProtKB-KW"/>
</dbReference>
<dbReference type="InterPro" id="IPR027434">
    <property type="entry name" value="Homing_endonucl"/>
</dbReference>
<feature type="domain" description="Sporulation regulator WhiA C-terminal" evidence="4">
    <location>
        <begin position="226"/>
        <end position="300"/>
    </location>
</feature>
<dbReference type="InterPro" id="IPR018478">
    <property type="entry name" value="Sporu_reg_WhiA_N_dom"/>
</dbReference>
<keyword evidence="1" id="KW-0132">Cell division</keyword>
<protein>
    <submittedName>
        <fullName evidence="7">DNA-binding protein WhiA</fullName>
    </submittedName>
</protein>
<accession>A0AA91PD07</accession>
<dbReference type="InterPro" id="IPR023054">
    <property type="entry name" value="Sporulation_regulator_WhiA_C"/>
</dbReference>
<dbReference type="Proteomes" id="UP000193577">
    <property type="component" value="Unassembled WGS sequence"/>
</dbReference>
<comment type="caution">
    <text evidence="7">The sequence shown here is derived from an EMBL/GenBank/DDBJ whole genome shotgun (WGS) entry which is preliminary data.</text>
</comment>
<dbReference type="AlphaFoldDB" id="A0AA91PD07"/>
<dbReference type="PANTHER" id="PTHR37307:SF1">
    <property type="entry name" value="CELL DIVISION PROTEIN WHIA-RELATED"/>
    <property type="match status" value="1"/>
</dbReference>
<evidence type="ECO:0000256" key="2">
    <source>
        <dbReference type="ARBA" id="ARBA00023125"/>
    </source>
</evidence>
<evidence type="ECO:0000259" key="5">
    <source>
        <dbReference type="Pfam" id="PF10298"/>
    </source>
</evidence>
<evidence type="ECO:0000313" key="8">
    <source>
        <dbReference type="Proteomes" id="UP000193577"/>
    </source>
</evidence>
<dbReference type="GO" id="GO:0043937">
    <property type="term" value="P:regulation of sporulation"/>
    <property type="evidence" value="ECO:0007669"/>
    <property type="project" value="InterPro"/>
</dbReference>
<dbReference type="NCBIfam" id="TIGR00647">
    <property type="entry name" value="DNA_bind_WhiA"/>
    <property type="match status" value="1"/>
</dbReference>
<reference evidence="7 8" key="1">
    <citation type="submission" date="2017-04" db="EMBL/GenBank/DDBJ databases">
        <title>The new phylogeny of genus Mycobacterium.</title>
        <authorList>
            <person name="Tortoli E."/>
            <person name="Trovato A."/>
            <person name="Cirillo D.M."/>
        </authorList>
    </citation>
    <scope>NUCLEOTIDE SEQUENCE [LARGE SCALE GENOMIC DNA]</scope>
    <source>
        <strain evidence="7 8">KCTC 19819</strain>
    </source>
</reference>
<evidence type="ECO:0000259" key="6">
    <source>
        <dbReference type="Pfam" id="PF14527"/>
    </source>
</evidence>
<keyword evidence="3" id="KW-0131">Cell cycle</keyword>
<dbReference type="RefSeq" id="WP_085304586.1">
    <property type="nucleotide sequence ID" value="NZ_AP022594.1"/>
</dbReference>
<feature type="domain" description="WhiA LAGLIDADG-like" evidence="6">
    <location>
        <begin position="128"/>
        <end position="212"/>
    </location>
</feature>
<dbReference type="Gene3D" id="3.10.28.10">
    <property type="entry name" value="Homing endonucleases"/>
    <property type="match status" value="1"/>
</dbReference>
<dbReference type="EMBL" id="NCXO01000032">
    <property type="protein sequence ID" value="OSC32848.1"/>
    <property type="molecule type" value="Genomic_DNA"/>
</dbReference>
<feature type="domain" description="Sporulation transcription regulator WhiA N-terminal" evidence="5">
    <location>
        <begin position="20"/>
        <end position="104"/>
    </location>
</feature>
<evidence type="ECO:0000256" key="3">
    <source>
        <dbReference type="ARBA" id="ARBA00023306"/>
    </source>
</evidence>
<organism evidence="7 8">
    <name type="scientific">Mycolicibacillus koreensis</name>
    <dbReference type="NCBI Taxonomy" id="1069220"/>
    <lineage>
        <taxon>Bacteria</taxon>
        <taxon>Bacillati</taxon>
        <taxon>Actinomycetota</taxon>
        <taxon>Actinomycetes</taxon>
        <taxon>Mycobacteriales</taxon>
        <taxon>Mycobacteriaceae</taxon>
        <taxon>Mycolicibacillus</taxon>
    </lineage>
</organism>
<dbReference type="InterPro" id="IPR039518">
    <property type="entry name" value="WhiA_LAGLIDADG_dom"/>
</dbReference>
<proteinExistence type="predicted"/>
<gene>
    <name evidence="7" type="ORF">B8W67_14110</name>
</gene>
<evidence type="ECO:0000259" key="4">
    <source>
        <dbReference type="Pfam" id="PF02650"/>
    </source>
</evidence>
<keyword evidence="2 7" id="KW-0238">DNA-binding</keyword>
<evidence type="ECO:0000313" key="7">
    <source>
        <dbReference type="EMBL" id="OSC32848.1"/>
    </source>
</evidence>
<dbReference type="InterPro" id="IPR003802">
    <property type="entry name" value="Sporulation_regulator_WhiA"/>
</dbReference>